<evidence type="ECO:0000313" key="1">
    <source>
        <dbReference type="EMBL" id="ADI23530.1"/>
    </source>
</evidence>
<protein>
    <submittedName>
        <fullName evidence="1">Uncharacterized protein</fullName>
    </submittedName>
</protein>
<accession>E7C7V6</accession>
<reference evidence="1" key="1">
    <citation type="submission" date="2010-01" db="EMBL/GenBank/DDBJ databases">
        <title>Genome fragments of uncultured bacteria from the North Pacific subtropical Gyre.</title>
        <authorList>
            <person name="Pham V.D."/>
            <person name="Delong E.F."/>
        </authorList>
    </citation>
    <scope>NUCLEOTIDE SEQUENCE</scope>
</reference>
<dbReference type="EMBL" id="GU568017">
    <property type="protein sequence ID" value="ADI23530.1"/>
    <property type="molecule type" value="Genomic_DNA"/>
</dbReference>
<name>E7C7V6_9BACT</name>
<proteinExistence type="predicted"/>
<sequence>MVLAYISGELIGIADVIFTGITVIKINEGLCNGKL</sequence>
<dbReference type="AlphaFoldDB" id="E7C7V6"/>
<organism evidence="1">
    <name type="scientific">uncultured Gemmatimonadales bacterium HF0770_41L09</name>
    <dbReference type="NCBI Taxonomy" id="723617"/>
    <lineage>
        <taxon>Bacteria</taxon>
        <taxon>Pseudomonadati</taxon>
        <taxon>Gemmatimonadota</taxon>
        <taxon>Gemmatimonadia</taxon>
        <taxon>Gemmatimonadales</taxon>
        <taxon>environmental samples</taxon>
    </lineage>
</organism>